<gene>
    <name evidence="2" type="ORF">BAUCODRAFT_270423</name>
</gene>
<feature type="region of interest" description="Disordered" evidence="1">
    <location>
        <begin position="71"/>
        <end position="103"/>
    </location>
</feature>
<proteinExistence type="predicted"/>
<evidence type="ECO:0000256" key="1">
    <source>
        <dbReference type="SAM" id="MobiDB-lite"/>
    </source>
</evidence>
<dbReference type="AlphaFoldDB" id="M2MNJ4"/>
<dbReference type="RefSeq" id="XP_007680244.1">
    <property type="nucleotide sequence ID" value="XM_007682054.1"/>
</dbReference>
<feature type="compositionally biased region" description="Basic and acidic residues" evidence="1">
    <location>
        <begin position="222"/>
        <end position="234"/>
    </location>
</feature>
<organism evidence="2 3">
    <name type="scientific">Baudoinia panamericana (strain UAMH 10762)</name>
    <name type="common">Angels' share fungus</name>
    <name type="synonym">Baudoinia compniacensis (strain UAMH 10762)</name>
    <dbReference type="NCBI Taxonomy" id="717646"/>
    <lineage>
        <taxon>Eukaryota</taxon>
        <taxon>Fungi</taxon>
        <taxon>Dikarya</taxon>
        <taxon>Ascomycota</taxon>
        <taxon>Pezizomycotina</taxon>
        <taxon>Dothideomycetes</taxon>
        <taxon>Dothideomycetidae</taxon>
        <taxon>Mycosphaerellales</taxon>
        <taxon>Teratosphaeriaceae</taxon>
        <taxon>Baudoinia</taxon>
    </lineage>
</organism>
<dbReference type="GeneID" id="19110520"/>
<evidence type="ECO:0000313" key="3">
    <source>
        <dbReference type="Proteomes" id="UP000011761"/>
    </source>
</evidence>
<reference evidence="2 3" key="1">
    <citation type="journal article" date="2012" name="PLoS Pathog.">
        <title>Diverse lifestyles and strategies of plant pathogenesis encoded in the genomes of eighteen Dothideomycetes fungi.</title>
        <authorList>
            <person name="Ohm R.A."/>
            <person name="Feau N."/>
            <person name="Henrissat B."/>
            <person name="Schoch C.L."/>
            <person name="Horwitz B.A."/>
            <person name="Barry K.W."/>
            <person name="Condon B.J."/>
            <person name="Copeland A.C."/>
            <person name="Dhillon B."/>
            <person name="Glaser F."/>
            <person name="Hesse C.N."/>
            <person name="Kosti I."/>
            <person name="LaButti K."/>
            <person name="Lindquist E.A."/>
            <person name="Lucas S."/>
            <person name="Salamov A.A."/>
            <person name="Bradshaw R.E."/>
            <person name="Ciuffetti L."/>
            <person name="Hamelin R.C."/>
            <person name="Kema G.H.J."/>
            <person name="Lawrence C."/>
            <person name="Scott J.A."/>
            <person name="Spatafora J.W."/>
            <person name="Turgeon B.G."/>
            <person name="de Wit P.J.G.M."/>
            <person name="Zhong S."/>
            <person name="Goodwin S.B."/>
            <person name="Grigoriev I.V."/>
        </authorList>
    </citation>
    <scope>NUCLEOTIDE SEQUENCE [LARGE SCALE GENOMIC DNA]</scope>
    <source>
        <strain evidence="2 3">UAMH 10762</strain>
    </source>
</reference>
<accession>M2MNJ4</accession>
<feature type="compositionally biased region" description="Gly residues" evidence="1">
    <location>
        <begin position="235"/>
        <end position="245"/>
    </location>
</feature>
<dbReference type="EMBL" id="KB445561">
    <property type="protein sequence ID" value="EMC93013.1"/>
    <property type="molecule type" value="Genomic_DNA"/>
</dbReference>
<evidence type="ECO:0000313" key="2">
    <source>
        <dbReference type="EMBL" id="EMC93013.1"/>
    </source>
</evidence>
<protein>
    <submittedName>
        <fullName evidence="2">Uncharacterized protein</fullName>
    </submittedName>
</protein>
<dbReference type="OrthoDB" id="3918107at2759"/>
<feature type="region of interest" description="Disordered" evidence="1">
    <location>
        <begin position="218"/>
        <end position="296"/>
    </location>
</feature>
<keyword evidence="3" id="KW-1185">Reference proteome</keyword>
<name>M2MNJ4_BAUPA</name>
<dbReference type="HOGENOM" id="CLU_891339_0_0_1"/>
<sequence>MAGPPTLALRRQLNRLCRLNLPRAYATETTKPTPTPEEATRFLQTQDQAALRDFQQKLDTLTDHVKKISEHLSTQPTALPGITISDPSKHHANTSTNTNTHKRKTHITPIPTYTLSHTRTQTHLAHTLADKVLAQIEHVSKHNDDLLAQPYAKPSNIAGLDEWTRDVAAMTEGEMEDEYRSLLLEEETQVKRGERDSVALLELVKQIEAMGRKGLGVEDLEREGKVRNPFRKSDGGGGGGDGGESVKGRASIATGDGATEGGGEGAKGHGRAVTSDEGLRSEVKIAKPAPSNTLMEMQRRLEEELKKSKKPG</sequence>
<dbReference type="KEGG" id="bcom:BAUCODRAFT_270423"/>
<dbReference type="Proteomes" id="UP000011761">
    <property type="component" value="Unassembled WGS sequence"/>
</dbReference>